<dbReference type="PANTHER" id="PTHR30040:SF2">
    <property type="entry name" value="FAD:PROTEIN FMN TRANSFERASE"/>
    <property type="match status" value="1"/>
</dbReference>
<evidence type="ECO:0000256" key="1">
    <source>
        <dbReference type="ARBA" id="ARBA00001946"/>
    </source>
</evidence>
<name>A0A659SBR5_SALET</name>
<dbReference type="SUPFAM" id="SSF143631">
    <property type="entry name" value="ApbE-like"/>
    <property type="match status" value="1"/>
</dbReference>
<dbReference type="PROSITE" id="PS51257">
    <property type="entry name" value="PROKAR_LIPOPROTEIN"/>
    <property type="match status" value="1"/>
</dbReference>
<keyword evidence="7" id="KW-0479">Metal-binding</keyword>
<dbReference type="AlphaFoldDB" id="A0A659SBR5"/>
<sequence length="132" mass="14117">MKMTFCRAVCLAAAFLLMGCDEAPETTTASPAAQVLEGKTMGTIWRVSVVGIDAKRAAELQTKIQTQLDADDWLLSTYKNDSALMRFNHSRSLAPWPVSAAMAAIVTSALRIGAKTDGAMDITVGPLVNLWG</sequence>
<organism evidence="13 14">
    <name type="scientific">Salmonella enterica subsp. enterica serovar Poona</name>
    <dbReference type="NCBI Taxonomy" id="436295"/>
    <lineage>
        <taxon>Bacteria</taxon>
        <taxon>Pseudomonadati</taxon>
        <taxon>Pseudomonadota</taxon>
        <taxon>Gammaproteobacteria</taxon>
        <taxon>Enterobacterales</taxon>
        <taxon>Enterobacteriaceae</taxon>
        <taxon>Salmonella</taxon>
    </lineage>
</organism>
<comment type="caution">
    <text evidence="13">The sequence shown here is derived from an EMBL/GenBank/DDBJ whole genome shotgun (WGS) entry which is preliminary data.</text>
</comment>
<evidence type="ECO:0000256" key="6">
    <source>
        <dbReference type="ARBA" id="ARBA00022679"/>
    </source>
</evidence>
<feature type="signal peptide" evidence="12">
    <location>
        <begin position="1"/>
        <end position="23"/>
    </location>
</feature>
<feature type="chain" id="PRO_5024991577" description="FAD:protein FMN transferase" evidence="12">
    <location>
        <begin position="24"/>
        <end position="132"/>
    </location>
</feature>
<dbReference type="Pfam" id="PF02424">
    <property type="entry name" value="ApbE"/>
    <property type="match status" value="1"/>
</dbReference>
<evidence type="ECO:0000256" key="8">
    <source>
        <dbReference type="ARBA" id="ARBA00022827"/>
    </source>
</evidence>
<evidence type="ECO:0000256" key="9">
    <source>
        <dbReference type="ARBA" id="ARBA00022842"/>
    </source>
</evidence>
<evidence type="ECO:0000256" key="11">
    <source>
        <dbReference type="ARBA" id="ARBA00048540"/>
    </source>
</evidence>
<dbReference type="GO" id="GO:0016740">
    <property type="term" value="F:transferase activity"/>
    <property type="evidence" value="ECO:0007669"/>
    <property type="project" value="UniProtKB-KW"/>
</dbReference>
<comment type="similarity">
    <text evidence="2">Belongs to the ApbE family.</text>
</comment>
<comment type="cofactor">
    <cofactor evidence="1">
        <name>Mg(2+)</name>
        <dbReference type="ChEBI" id="CHEBI:18420"/>
    </cofactor>
</comment>
<keyword evidence="9" id="KW-0460">Magnesium</keyword>
<evidence type="ECO:0000256" key="2">
    <source>
        <dbReference type="ARBA" id="ARBA00008282"/>
    </source>
</evidence>
<comment type="catalytic activity">
    <reaction evidence="11">
        <text>L-threonyl-[protein] + FAD = FMN-L-threonyl-[protein] + AMP + H(+)</text>
        <dbReference type="Rhea" id="RHEA:36847"/>
        <dbReference type="Rhea" id="RHEA-COMP:11060"/>
        <dbReference type="Rhea" id="RHEA-COMP:11061"/>
        <dbReference type="ChEBI" id="CHEBI:15378"/>
        <dbReference type="ChEBI" id="CHEBI:30013"/>
        <dbReference type="ChEBI" id="CHEBI:57692"/>
        <dbReference type="ChEBI" id="CHEBI:74257"/>
        <dbReference type="ChEBI" id="CHEBI:456215"/>
        <dbReference type="EC" id="2.7.1.180"/>
    </reaction>
</comment>
<evidence type="ECO:0000256" key="12">
    <source>
        <dbReference type="SAM" id="SignalP"/>
    </source>
</evidence>
<keyword evidence="5" id="KW-0285">Flavoprotein</keyword>
<evidence type="ECO:0000256" key="5">
    <source>
        <dbReference type="ARBA" id="ARBA00022630"/>
    </source>
</evidence>
<dbReference type="PANTHER" id="PTHR30040">
    <property type="entry name" value="THIAMINE BIOSYNTHESIS LIPOPROTEIN APBE"/>
    <property type="match status" value="1"/>
</dbReference>
<proteinExistence type="inferred from homology"/>
<evidence type="ECO:0000256" key="4">
    <source>
        <dbReference type="ARBA" id="ARBA00016337"/>
    </source>
</evidence>
<evidence type="ECO:0000256" key="3">
    <source>
        <dbReference type="ARBA" id="ARBA00011955"/>
    </source>
</evidence>
<evidence type="ECO:0000313" key="14">
    <source>
        <dbReference type="Proteomes" id="UP000297989"/>
    </source>
</evidence>
<evidence type="ECO:0000256" key="7">
    <source>
        <dbReference type="ARBA" id="ARBA00022723"/>
    </source>
</evidence>
<protein>
    <recommendedName>
        <fullName evidence="4">FAD:protein FMN transferase</fullName>
        <ecNumber evidence="3">2.7.1.180</ecNumber>
    </recommendedName>
    <alternativeName>
        <fullName evidence="10">Flavin transferase</fullName>
    </alternativeName>
</protein>
<dbReference type="GO" id="GO:0046872">
    <property type="term" value="F:metal ion binding"/>
    <property type="evidence" value="ECO:0007669"/>
    <property type="project" value="UniProtKB-KW"/>
</dbReference>
<keyword evidence="8" id="KW-0274">FAD</keyword>
<dbReference type="InterPro" id="IPR024932">
    <property type="entry name" value="ApbE"/>
</dbReference>
<dbReference type="Proteomes" id="UP000297989">
    <property type="component" value="Unassembled WGS sequence"/>
</dbReference>
<evidence type="ECO:0000256" key="10">
    <source>
        <dbReference type="ARBA" id="ARBA00031306"/>
    </source>
</evidence>
<accession>A0A659SBR5</accession>
<dbReference type="EC" id="2.7.1.180" evidence="3"/>
<keyword evidence="6 13" id="KW-0808">Transferase</keyword>
<evidence type="ECO:0000313" key="13">
    <source>
        <dbReference type="EMBL" id="TGD39357.1"/>
    </source>
</evidence>
<dbReference type="Gene3D" id="3.10.520.10">
    <property type="entry name" value="ApbE-like domains"/>
    <property type="match status" value="1"/>
</dbReference>
<reference evidence="13 14" key="1">
    <citation type="submission" date="2018-03" db="EMBL/GenBank/DDBJ databases">
        <title>Non-Typhoidal Salmonella genome sequencing and assembly.</title>
        <authorList>
            <person name="Matchawe C."/>
        </authorList>
    </citation>
    <scope>NUCLEOTIDE SEQUENCE [LARGE SCALE GENOMIC DNA]</scope>
    <source>
        <strain evidence="13 14">8EV</strain>
    </source>
</reference>
<feature type="non-terminal residue" evidence="13">
    <location>
        <position position="132"/>
    </location>
</feature>
<keyword evidence="12" id="KW-0732">Signal</keyword>
<gene>
    <name evidence="13" type="ORF">C9F10_12190</name>
</gene>
<dbReference type="EMBL" id="PYKK01000875">
    <property type="protein sequence ID" value="TGD39357.1"/>
    <property type="molecule type" value="Genomic_DNA"/>
</dbReference>
<dbReference type="InterPro" id="IPR003374">
    <property type="entry name" value="ApbE-like_sf"/>
</dbReference>